<dbReference type="RefSeq" id="XP_070866905.1">
    <property type="nucleotide sequence ID" value="XM_071009360.1"/>
</dbReference>
<feature type="region of interest" description="Disordered" evidence="6">
    <location>
        <begin position="306"/>
        <end position="329"/>
    </location>
</feature>
<evidence type="ECO:0000313" key="8">
    <source>
        <dbReference type="EMBL" id="KAL2268178.1"/>
    </source>
</evidence>
<evidence type="ECO:0000256" key="4">
    <source>
        <dbReference type="ARBA" id="ARBA00015163"/>
    </source>
</evidence>
<comment type="function">
    <text evidence="1">May be involved in a process influencing telomere capping.</text>
</comment>
<feature type="compositionally biased region" description="Pro residues" evidence="6">
    <location>
        <begin position="313"/>
        <end position="327"/>
    </location>
</feature>
<dbReference type="Pfam" id="PF07534">
    <property type="entry name" value="TLD"/>
    <property type="match status" value="1"/>
</dbReference>
<keyword evidence="9" id="KW-1185">Reference proteome</keyword>
<comment type="caution">
    <text evidence="8">The sequence shown here is derived from an EMBL/GenBank/DDBJ whole genome shotgun (WGS) entry which is preliminary data.</text>
</comment>
<keyword evidence="5" id="KW-0963">Cytoplasm</keyword>
<proteinExistence type="inferred from homology"/>
<evidence type="ECO:0000256" key="2">
    <source>
        <dbReference type="ARBA" id="ARBA00004496"/>
    </source>
</evidence>
<dbReference type="PROSITE" id="PS51886">
    <property type="entry name" value="TLDC"/>
    <property type="match status" value="1"/>
</dbReference>
<feature type="region of interest" description="Disordered" evidence="6">
    <location>
        <begin position="146"/>
        <end position="174"/>
    </location>
</feature>
<evidence type="ECO:0000256" key="5">
    <source>
        <dbReference type="ARBA" id="ARBA00022490"/>
    </source>
</evidence>
<evidence type="ECO:0000256" key="3">
    <source>
        <dbReference type="ARBA" id="ARBA00006731"/>
    </source>
</evidence>
<dbReference type="InterPro" id="IPR006571">
    <property type="entry name" value="TLDc_dom"/>
</dbReference>
<evidence type="ECO:0000259" key="7">
    <source>
        <dbReference type="PROSITE" id="PS51886"/>
    </source>
</evidence>
<dbReference type="PANTHER" id="PTHR23354:SF130">
    <property type="entry name" value="RESTRICTION OF TELOMERE CAPPING PROTEIN 5"/>
    <property type="match status" value="1"/>
</dbReference>
<dbReference type="Proteomes" id="UP001600064">
    <property type="component" value="Unassembled WGS sequence"/>
</dbReference>
<reference evidence="8 9" key="1">
    <citation type="journal article" date="2024" name="Commun. Biol.">
        <title>Comparative genomic analysis of thermophilic fungi reveals convergent evolutionary adaptations and gene losses.</title>
        <authorList>
            <person name="Steindorff A.S."/>
            <person name="Aguilar-Pontes M.V."/>
            <person name="Robinson A.J."/>
            <person name="Andreopoulos B."/>
            <person name="LaButti K."/>
            <person name="Kuo A."/>
            <person name="Mondo S."/>
            <person name="Riley R."/>
            <person name="Otillar R."/>
            <person name="Haridas S."/>
            <person name="Lipzen A."/>
            <person name="Grimwood J."/>
            <person name="Schmutz J."/>
            <person name="Clum A."/>
            <person name="Reid I.D."/>
            <person name="Moisan M.C."/>
            <person name="Butler G."/>
            <person name="Nguyen T.T.M."/>
            <person name="Dewar K."/>
            <person name="Conant G."/>
            <person name="Drula E."/>
            <person name="Henrissat B."/>
            <person name="Hansel C."/>
            <person name="Singer S."/>
            <person name="Hutchinson M.I."/>
            <person name="de Vries R.P."/>
            <person name="Natvig D.O."/>
            <person name="Powell A.J."/>
            <person name="Tsang A."/>
            <person name="Grigoriev I.V."/>
        </authorList>
    </citation>
    <scope>NUCLEOTIDE SEQUENCE [LARGE SCALE GENOMIC DNA]</scope>
    <source>
        <strain evidence="8 9">ATCC 22073</strain>
    </source>
</reference>
<dbReference type="EMBL" id="JAZGUE010000003">
    <property type="protein sequence ID" value="KAL2268178.1"/>
    <property type="molecule type" value="Genomic_DNA"/>
</dbReference>
<feature type="domain" description="TLDc" evidence="7">
    <location>
        <begin position="334"/>
        <end position="563"/>
    </location>
</feature>
<name>A0ABR4DCV5_9PEZI</name>
<comment type="subcellular location">
    <subcellularLocation>
        <location evidence="2">Cytoplasm</location>
    </subcellularLocation>
</comment>
<dbReference type="SMART" id="SM00584">
    <property type="entry name" value="TLDc"/>
    <property type="match status" value="1"/>
</dbReference>
<evidence type="ECO:0000256" key="1">
    <source>
        <dbReference type="ARBA" id="ARBA00002738"/>
    </source>
</evidence>
<comment type="similarity">
    <text evidence="3">Belongs to the RTC5 family.</text>
</comment>
<evidence type="ECO:0000256" key="6">
    <source>
        <dbReference type="SAM" id="MobiDB-lite"/>
    </source>
</evidence>
<sequence length="618" mass="67628">MGQAASNERPLRHLSHEEVAKELANKFARKCYTPLELLSLKDVFHSLAGREHQVAHLKQHVIAQFLGIPDSLNVSAVLFQMMSSIAAFPFLEDAPAIIGLEQLVIVVTILTRRYRKALASTGLNRRKLIFRSLAVYDRQLSSARDLDQQGMTNDKGDRNAGSSGEDAASKDDGDDDDPLALAALKYLECDGETAQHGSTPFFHSAAVPADSLRRLIMLLLLTAPLDAQESLAAYAATLSHDDLDGLRQTADCVLESFLDTGQAQNVMYARFDAVMSASMPFLLSGLTPLFERFLFSKNLDFHGHTGDRAQLPPSGPSPSPGLPPPRPLLEDTGSIMNVGVLSQLSFFIPGTSLFRCLRLLYSGDEDGYSMGSFETKVFNWRAPTILLVRGIRLDGGEDHASSGPASAFLASLPSKRFPPGNRRGVGDETLTFGVYLSQPWKHTHRECFGTDDSVLFQLSPVHDVFRASTMNKDYASFIKPSAKTTPIGGISFGCPPPHNTQAHRRSTTMSLGPVSLALEDSFEFGCFTHNYTMQGGAFQTSGFRKFDFQDRFEISSLEVWGCGGDEEAKHQAERWAWEAREAEARRRINLGTGDIEADRALLEMAGLIGTNRSGGSMG</sequence>
<protein>
    <recommendedName>
        <fullName evidence="4">Restriction of telomere capping protein 5</fullName>
    </recommendedName>
</protein>
<gene>
    <name evidence="8" type="ORF">VTJ83DRAFT_3024</name>
</gene>
<evidence type="ECO:0000313" key="9">
    <source>
        <dbReference type="Proteomes" id="UP001600064"/>
    </source>
</evidence>
<dbReference type="PANTHER" id="PTHR23354">
    <property type="entry name" value="NUCLEOLAR PROTEIN 7/ESTROGEN RECEPTOR COACTIVATOR-RELATED"/>
    <property type="match status" value="1"/>
</dbReference>
<dbReference type="GeneID" id="98124004"/>
<accession>A0ABR4DCV5</accession>
<organism evidence="8 9">
    <name type="scientific">Remersonia thermophila</name>
    <dbReference type="NCBI Taxonomy" id="72144"/>
    <lineage>
        <taxon>Eukaryota</taxon>
        <taxon>Fungi</taxon>
        <taxon>Dikarya</taxon>
        <taxon>Ascomycota</taxon>
        <taxon>Pezizomycotina</taxon>
        <taxon>Sordariomycetes</taxon>
        <taxon>Sordariomycetidae</taxon>
        <taxon>Sordariales</taxon>
        <taxon>Sordariales incertae sedis</taxon>
        <taxon>Remersonia</taxon>
    </lineage>
</organism>